<evidence type="ECO:0000256" key="1">
    <source>
        <dbReference type="SAM" id="MobiDB-lite"/>
    </source>
</evidence>
<organism evidence="3 4">
    <name type="scientific">Tetradesmus obliquus</name>
    <name type="common">Green alga</name>
    <name type="synonym">Acutodesmus obliquus</name>
    <dbReference type="NCBI Taxonomy" id="3088"/>
    <lineage>
        <taxon>Eukaryota</taxon>
        <taxon>Viridiplantae</taxon>
        <taxon>Chlorophyta</taxon>
        <taxon>core chlorophytes</taxon>
        <taxon>Chlorophyceae</taxon>
        <taxon>CS clade</taxon>
        <taxon>Sphaeropleales</taxon>
        <taxon>Scenedesmaceae</taxon>
        <taxon>Tetradesmus</taxon>
    </lineage>
</organism>
<accession>A0A383W4T6</accession>
<keyword evidence="2" id="KW-0732">Signal</keyword>
<dbReference type="AlphaFoldDB" id="A0A383W4T6"/>
<sequence>MSTFVPFASATEASNYQSRRLQSSTMKLLLALTALLAMAAAANAQVLLGTVDNSCQFASFSPAVVPISPDTHRATGLDNTTPVKFLFANQMCSDFTLCVSDAALSGGDGCAVQGAKSSATSACTMRGTARGDGTYELSLADPSCQGLDLVNCLSVNADGTAMEITQSCQAKIESLTISCTACAAPMGAVAKSLQVKPACSKYGYCGKCDCPPPPPPPIAPICSAKCAGKSSCTCDDKTYVQKDDRTGCQVLDSTTCTADNNVKCEAFATVTNQTDVDCPKFRARVELVFEKQLPTGNWVRVNAPGTTEYETPVNTVKCPDPIVNLEGSGRRVGAKQDVGQAQVTCGCKQTGSCVPQKSGTCGAQKTGFCACSKLGGCVPRPGPFEGKIEVCPEEGGTEFPPCNGWDCGKHPMPYPPKGGAYPPKGGSPKGGAYPPKGGMYPPKDGGSHDIGGKPPKYP</sequence>
<evidence type="ECO:0000256" key="2">
    <source>
        <dbReference type="SAM" id="SignalP"/>
    </source>
</evidence>
<feature type="region of interest" description="Disordered" evidence="1">
    <location>
        <begin position="413"/>
        <end position="458"/>
    </location>
</feature>
<dbReference type="EMBL" id="FNXT01001117">
    <property type="protein sequence ID" value="SZX72203.1"/>
    <property type="molecule type" value="Genomic_DNA"/>
</dbReference>
<feature type="signal peptide" evidence="2">
    <location>
        <begin position="1"/>
        <end position="44"/>
    </location>
</feature>
<evidence type="ECO:0000313" key="3">
    <source>
        <dbReference type="EMBL" id="SZX72203.1"/>
    </source>
</evidence>
<feature type="compositionally biased region" description="Low complexity" evidence="1">
    <location>
        <begin position="417"/>
        <end position="444"/>
    </location>
</feature>
<protein>
    <submittedName>
        <fullName evidence="3">Uncharacterized protein</fullName>
    </submittedName>
</protein>
<gene>
    <name evidence="3" type="ORF">BQ4739_LOCUS12394</name>
</gene>
<proteinExistence type="predicted"/>
<feature type="chain" id="PRO_5016599197" evidence="2">
    <location>
        <begin position="45"/>
        <end position="458"/>
    </location>
</feature>
<dbReference type="Proteomes" id="UP000256970">
    <property type="component" value="Unassembled WGS sequence"/>
</dbReference>
<keyword evidence="4" id="KW-1185">Reference proteome</keyword>
<evidence type="ECO:0000313" key="4">
    <source>
        <dbReference type="Proteomes" id="UP000256970"/>
    </source>
</evidence>
<reference evidence="3 4" key="1">
    <citation type="submission" date="2016-10" db="EMBL/GenBank/DDBJ databases">
        <authorList>
            <person name="Cai Z."/>
        </authorList>
    </citation>
    <scope>NUCLEOTIDE SEQUENCE [LARGE SCALE GENOMIC DNA]</scope>
</reference>
<name>A0A383W4T6_TETOB</name>